<dbReference type="InterPro" id="IPR003594">
    <property type="entry name" value="HATPase_dom"/>
</dbReference>
<feature type="transmembrane region" description="Helical" evidence="9">
    <location>
        <begin position="188"/>
        <end position="210"/>
    </location>
</feature>
<evidence type="ECO:0000256" key="6">
    <source>
        <dbReference type="ARBA" id="ARBA00022777"/>
    </source>
</evidence>
<feature type="transmembrane region" description="Helical" evidence="9">
    <location>
        <begin position="78"/>
        <end position="98"/>
    </location>
</feature>
<gene>
    <name evidence="11" type="ORF">SAMN02799620_05857</name>
</gene>
<keyword evidence="6 11" id="KW-0418">Kinase</keyword>
<evidence type="ECO:0000256" key="8">
    <source>
        <dbReference type="ARBA" id="ARBA00023012"/>
    </source>
</evidence>
<dbReference type="Pfam" id="PF02518">
    <property type="entry name" value="HATPase_c"/>
    <property type="match status" value="1"/>
</dbReference>
<keyword evidence="7" id="KW-0067">ATP-binding</keyword>
<sequence>MASRRLTLGPATLSVPRWEAPRILIHGITRSASPLDRDLILRFQDERFQVFLVGHFAMWFGAGVLLPMFQYIWLQRSFWFLVLGGISALHSVAIVVAIRLAAQQKYQQSIALVCIGNWIGVLVVVYVSPPTLAVMAIMALLPASFAEPYLRWQRGLVYAGMTGVCLMLAGALARFIPPNDAVRHATQWVETSFVVVGLGITGLNLMAIVWHNAAALRTSQVHLAERAVELAASRTRLSTAADQERRRIERDLHDGAQQHLVALSVLIQLARNADRDGYQPLLTEAAGLVDTAIAEIRRLAHGIYPPLLLSGGLTEALPTLGAHAAIPVRLDLQDIGRYPSATEAALYYCCSEALQNAAKHGGPGTTVSISGGADGRTLQLVIADTGPGFDHATAGIGLTNMADRLSAIGGQLVIDTAPGRGTRIVATVDIPGPSAMPAT</sequence>
<dbReference type="EC" id="2.7.13.3" evidence="2"/>
<dbReference type="GO" id="GO:0000155">
    <property type="term" value="F:phosphorelay sensor kinase activity"/>
    <property type="evidence" value="ECO:0007669"/>
    <property type="project" value="InterPro"/>
</dbReference>
<dbReference type="InterPro" id="IPR011712">
    <property type="entry name" value="Sig_transdc_His_kin_sub3_dim/P"/>
</dbReference>
<proteinExistence type="predicted"/>
<keyword evidence="4" id="KW-0808">Transferase</keyword>
<feature type="transmembrane region" description="Helical" evidence="9">
    <location>
        <begin position="50"/>
        <end position="72"/>
    </location>
</feature>
<organism evidence="11 12">
    <name type="scientific">Mycolicibacterium fluoranthenivorans</name>
    <dbReference type="NCBI Taxonomy" id="258505"/>
    <lineage>
        <taxon>Bacteria</taxon>
        <taxon>Bacillati</taxon>
        <taxon>Actinomycetota</taxon>
        <taxon>Actinomycetes</taxon>
        <taxon>Mycobacteriales</taxon>
        <taxon>Mycobacteriaceae</taxon>
        <taxon>Mycolicibacterium</taxon>
    </lineage>
</organism>
<dbReference type="STRING" id="1502745.SAMN02799620_05857"/>
<keyword evidence="3" id="KW-0597">Phosphoprotein</keyword>
<evidence type="ECO:0000313" key="12">
    <source>
        <dbReference type="Proteomes" id="UP000199707"/>
    </source>
</evidence>
<reference evidence="12" key="1">
    <citation type="submission" date="2016-10" db="EMBL/GenBank/DDBJ databases">
        <authorList>
            <person name="Varghese N."/>
            <person name="Submissions S."/>
        </authorList>
    </citation>
    <scope>NUCLEOTIDE SEQUENCE [LARGE SCALE GENOMIC DNA]</scope>
    <source>
        <strain evidence="12">UNC267MFSha1.1M11</strain>
    </source>
</reference>
<dbReference type="Pfam" id="PF07730">
    <property type="entry name" value="HisKA_3"/>
    <property type="match status" value="1"/>
</dbReference>
<dbReference type="CDD" id="cd16917">
    <property type="entry name" value="HATPase_UhpB-NarQ-NarX-like"/>
    <property type="match status" value="1"/>
</dbReference>
<dbReference type="Gene3D" id="1.20.5.1930">
    <property type="match status" value="1"/>
</dbReference>
<dbReference type="InterPro" id="IPR050482">
    <property type="entry name" value="Sensor_HK_TwoCompSys"/>
</dbReference>
<feature type="transmembrane region" description="Helical" evidence="9">
    <location>
        <begin position="157"/>
        <end position="176"/>
    </location>
</feature>
<dbReference type="AlphaFoldDB" id="A0A1G4X008"/>
<keyword evidence="8" id="KW-0902">Two-component regulatory system</keyword>
<keyword evidence="5" id="KW-0547">Nucleotide-binding</keyword>
<dbReference type="Gene3D" id="3.30.565.10">
    <property type="entry name" value="Histidine kinase-like ATPase, C-terminal domain"/>
    <property type="match status" value="1"/>
</dbReference>
<dbReference type="InterPro" id="IPR036890">
    <property type="entry name" value="HATPase_C_sf"/>
</dbReference>
<evidence type="ECO:0000256" key="9">
    <source>
        <dbReference type="SAM" id="Phobius"/>
    </source>
</evidence>
<name>A0A1G4X008_9MYCO</name>
<dbReference type="EMBL" id="FMUB01000017">
    <property type="protein sequence ID" value="SCX33209.1"/>
    <property type="molecule type" value="Genomic_DNA"/>
</dbReference>
<evidence type="ECO:0000313" key="11">
    <source>
        <dbReference type="EMBL" id="SCX33209.1"/>
    </source>
</evidence>
<evidence type="ECO:0000256" key="4">
    <source>
        <dbReference type="ARBA" id="ARBA00022679"/>
    </source>
</evidence>
<dbReference type="Proteomes" id="UP000199707">
    <property type="component" value="Unassembled WGS sequence"/>
</dbReference>
<dbReference type="GO" id="GO:0016020">
    <property type="term" value="C:membrane"/>
    <property type="evidence" value="ECO:0007669"/>
    <property type="project" value="InterPro"/>
</dbReference>
<dbReference type="RefSeq" id="WP_090364097.1">
    <property type="nucleotide sequence ID" value="NZ_FMUB01000017.1"/>
</dbReference>
<evidence type="ECO:0000259" key="10">
    <source>
        <dbReference type="SMART" id="SM00387"/>
    </source>
</evidence>
<dbReference type="SMART" id="SM00387">
    <property type="entry name" value="HATPase_c"/>
    <property type="match status" value="1"/>
</dbReference>
<dbReference type="PANTHER" id="PTHR24421">
    <property type="entry name" value="NITRATE/NITRITE SENSOR PROTEIN NARX-RELATED"/>
    <property type="match status" value="1"/>
</dbReference>
<feature type="domain" description="Histidine kinase/HSP90-like ATPase" evidence="10">
    <location>
        <begin position="341"/>
        <end position="432"/>
    </location>
</feature>
<evidence type="ECO:0000256" key="2">
    <source>
        <dbReference type="ARBA" id="ARBA00012438"/>
    </source>
</evidence>
<dbReference type="GO" id="GO:0005524">
    <property type="term" value="F:ATP binding"/>
    <property type="evidence" value="ECO:0007669"/>
    <property type="project" value="UniProtKB-KW"/>
</dbReference>
<accession>A0A1G4X008</accession>
<dbReference type="SUPFAM" id="SSF55874">
    <property type="entry name" value="ATPase domain of HSP90 chaperone/DNA topoisomerase II/histidine kinase"/>
    <property type="match status" value="1"/>
</dbReference>
<feature type="transmembrane region" description="Helical" evidence="9">
    <location>
        <begin position="110"/>
        <end position="127"/>
    </location>
</feature>
<keyword evidence="9" id="KW-0472">Membrane</keyword>
<evidence type="ECO:0000256" key="1">
    <source>
        <dbReference type="ARBA" id="ARBA00000085"/>
    </source>
</evidence>
<keyword evidence="9" id="KW-0812">Transmembrane</keyword>
<evidence type="ECO:0000256" key="5">
    <source>
        <dbReference type="ARBA" id="ARBA00022741"/>
    </source>
</evidence>
<dbReference type="GO" id="GO:0046983">
    <property type="term" value="F:protein dimerization activity"/>
    <property type="evidence" value="ECO:0007669"/>
    <property type="project" value="InterPro"/>
</dbReference>
<protein>
    <recommendedName>
        <fullName evidence="2">histidine kinase</fullName>
        <ecNumber evidence="2">2.7.13.3</ecNumber>
    </recommendedName>
</protein>
<comment type="catalytic activity">
    <reaction evidence="1">
        <text>ATP + protein L-histidine = ADP + protein N-phospho-L-histidine.</text>
        <dbReference type="EC" id="2.7.13.3"/>
    </reaction>
</comment>
<keyword evidence="9" id="KW-1133">Transmembrane helix</keyword>
<evidence type="ECO:0000256" key="7">
    <source>
        <dbReference type="ARBA" id="ARBA00022840"/>
    </source>
</evidence>
<dbReference type="PANTHER" id="PTHR24421:SF10">
    <property type="entry name" value="NITRATE_NITRITE SENSOR PROTEIN NARQ"/>
    <property type="match status" value="1"/>
</dbReference>
<evidence type="ECO:0000256" key="3">
    <source>
        <dbReference type="ARBA" id="ARBA00022553"/>
    </source>
</evidence>